<feature type="compositionally biased region" description="Basic and acidic residues" evidence="1">
    <location>
        <begin position="26"/>
        <end position="44"/>
    </location>
</feature>
<dbReference type="OrthoDB" id="9948639at2759"/>
<organism evidence="2 3">
    <name type="scientific">Scyliorhinus torazame</name>
    <name type="common">Cloudy catshark</name>
    <name type="synonym">Catulus torazame</name>
    <dbReference type="NCBI Taxonomy" id="75743"/>
    <lineage>
        <taxon>Eukaryota</taxon>
        <taxon>Metazoa</taxon>
        <taxon>Chordata</taxon>
        <taxon>Craniata</taxon>
        <taxon>Vertebrata</taxon>
        <taxon>Chondrichthyes</taxon>
        <taxon>Elasmobranchii</taxon>
        <taxon>Galeomorphii</taxon>
        <taxon>Galeoidea</taxon>
        <taxon>Carcharhiniformes</taxon>
        <taxon>Scyliorhinidae</taxon>
        <taxon>Scyliorhinus</taxon>
    </lineage>
</organism>
<protein>
    <submittedName>
        <fullName evidence="2">Uncharacterized protein</fullName>
    </submittedName>
</protein>
<dbReference type="EMBL" id="BFAA01005138">
    <property type="protein sequence ID" value="GCB61791.1"/>
    <property type="molecule type" value="Genomic_DNA"/>
</dbReference>
<proteinExistence type="predicted"/>
<accession>A0A401NLL5</accession>
<evidence type="ECO:0000313" key="2">
    <source>
        <dbReference type="EMBL" id="GCB61791.1"/>
    </source>
</evidence>
<name>A0A401NLL5_SCYTO</name>
<reference evidence="2 3" key="1">
    <citation type="journal article" date="2018" name="Nat. Ecol. Evol.">
        <title>Shark genomes provide insights into elasmobranch evolution and the origin of vertebrates.</title>
        <authorList>
            <person name="Hara Y"/>
            <person name="Yamaguchi K"/>
            <person name="Onimaru K"/>
            <person name="Kadota M"/>
            <person name="Koyanagi M"/>
            <person name="Keeley SD"/>
            <person name="Tatsumi K"/>
            <person name="Tanaka K"/>
            <person name="Motone F"/>
            <person name="Kageyama Y"/>
            <person name="Nozu R"/>
            <person name="Adachi N"/>
            <person name="Nishimura O"/>
            <person name="Nakagawa R"/>
            <person name="Tanegashima C"/>
            <person name="Kiyatake I"/>
            <person name="Matsumoto R"/>
            <person name="Murakumo K"/>
            <person name="Nishida K"/>
            <person name="Terakita A"/>
            <person name="Kuratani S"/>
            <person name="Sato K"/>
            <person name="Hyodo S Kuraku.S."/>
        </authorList>
    </citation>
    <scope>NUCLEOTIDE SEQUENCE [LARGE SCALE GENOMIC DNA]</scope>
</reference>
<sequence length="285" mass="33666">MPEIKRKQLDTKFDLYRHELVLLAQQEERAKHKPGMTDEEKKASDAPTNRRLASDLQRLMNKKLELAINWLPSQTRRNLENDTIILRDQIVRENEMAKMEATDAAAGMSDEERELEERIMMHKLHVAESWMPKEVLEKLNDRFTTFQATAAMDEQKKAGADIRAGMSPDDRRIQAMIRHQQYVLRVQQANLNRLQVAESWIPEEERLKIENEYSMMRARHWRKREGERLPGQWGAWKAKTESPKRRKAKRITGARLADEEREFLRQRKYSEGQGIELVHIQAVIF</sequence>
<dbReference type="Proteomes" id="UP000288216">
    <property type="component" value="Unassembled WGS sequence"/>
</dbReference>
<comment type="caution">
    <text evidence="2">The sequence shown here is derived from an EMBL/GenBank/DDBJ whole genome shotgun (WGS) entry which is preliminary data.</text>
</comment>
<dbReference type="AlphaFoldDB" id="A0A401NLL5"/>
<keyword evidence="3" id="KW-1185">Reference proteome</keyword>
<evidence type="ECO:0000313" key="3">
    <source>
        <dbReference type="Proteomes" id="UP000288216"/>
    </source>
</evidence>
<gene>
    <name evidence="2" type="ORF">scyTo_0011381</name>
</gene>
<dbReference type="OMA" id="EERIMMH"/>
<feature type="region of interest" description="Disordered" evidence="1">
    <location>
        <begin position="26"/>
        <end position="50"/>
    </location>
</feature>
<evidence type="ECO:0000256" key="1">
    <source>
        <dbReference type="SAM" id="MobiDB-lite"/>
    </source>
</evidence>